<reference evidence="3" key="1">
    <citation type="journal article" date="2019" name="Int. J. Syst. Evol. Microbiol.">
        <title>The Global Catalogue of Microorganisms (GCM) 10K type strain sequencing project: providing services to taxonomists for standard genome sequencing and annotation.</title>
        <authorList>
            <consortium name="The Broad Institute Genomics Platform"/>
            <consortium name="The Broad Institute Genome Sequencing Center for Infectious Disease"/>
            <person name="Wu L."/>
            <person name="Ma J."/>
        </authorList>
    </citation>
    <scope>NUCLEOTIDE SEQUENCE [LARGE SCALE GENOMIC DNA]</scope>
    <source>
        <strain evidence="3">JCM 18200</strain>
    </source>
</reference>
<name>A0ABP9BCT5_9SPHI</name>
<dbReference type="Pfam" id="PF13289">
    <property type="entry name" value="SIR2_2"/>
    <property type="match status" value="1"/>
</dbReference>
<keyword evidence="3" id="KW-1185">Reference proteome</keyword>
<dbReference type="Proteomes" id="UP001501411">
    <property type="component" value="Unassembled WGS sequence"/>
</dbReference>
<dbReference type="RefSeq" id="WP_345231885.1">
    <property type="nucleotide sequence ID" value="NZ_BAABIQ010000034.1"/>
</dbReference>
<feature type="compositionally biased region" description="Polar residues" evidence="1">
    <location>
        <begin position="434"/>
        <end position="445"/>
    </location>
</feature>
<comment type="caution">
    <text evidence="2">The sequence shown here is derived from an EMBL/GenBank/DDBJ whole genome shotgun (WGS) entry which is preliminary data.</text>
</comment>
<gene>
    <name evidence="2" type="ORF">GCM10023231_22520</name>
</gene>
<protein>
    <submittedName>
        <fullName evidence="2">SIR2 family protein</fullName>
    </submittedName>
</protein>
<sequence>MEFFGIDWSEKHILKTNTTLVCTSEIEKINAEELKKEVEPWLSAIFQSEHLSLLIGTGLTSAVSFTAGVVPQEMSRLALDNGLSEKIKSKADETAVKMNRGEANIEDDIRIALELINGLKILDDERYTDLESELDTKLLAFIKAILKTERDFVNKLKADDQKGILAFNLLKSFILSFTSRAASRERLNLFTTNYDRFIELACDETGVLLLDRFKGKIQPIFRNTRLELDYHYNPPGIRGEPRYVEGVARITKLHGSIDWKFTGDKIIKSLLPFGAADTHPEIPQNVTEQVVIYPNSSKDIETAFYPYAELFRDFSSAICQPNSVIITYGYGFGDSHINRVIEDMLTIPSTHLVVIAWDRNYANEGEPVNFGSSRERIIKFLENKNSAQCTLLMGEHFADLKNLVEFYLPKSAIDRLTVKMQKLKDNRGDRNKGEGNSANDNKGEE</sequence>
<organism evidence="2 3">
    <name type="scientific">Olivibacter ginsenosidimutans</name>
    <dbReference type="NCBI Taxonomy" id="1176537"/>
    <lineage>
        <taxon>Bacteria</taxon>
        <taxon>Pseudomonadati</taxon>
        <taxon>Bacteroidota</taxon>
        <taxon>Sphingobacteriia</taxon>
        <taxon>Sphingobacteriales</taxon>
        <taxon>Sphingobacteriaceae</taxon>
        <taxon>Olivibacter</taxon>
    </lineage>
</organism>
<accession>A0ABP9BCT5</accession>
<dbReference type="EMBL" id="BAABIQ010000034">
    <property type="protein sequence ID" value="GAA4793696.1"/>
    <property type="molecule type" value="Genomic_DNA"/>
</dbReference>
<evidence type="ECO:0000313" key="3">
    <source>
        <dbReference type="Proteomes" id="UP001501411"/>
    </source>
</evidence>
<evidence type="ECO:0000313" key="2">
    <source>
        <dbReference type="EMBL" id="GAA4793696.1"/>
    </source>
</evidence>
<proteinExistence type="predicted"/>
<feature type="region of interest" description="Disordered" evidence="1">
    <location>
        <begin position="424"/>
        <end position="445"/>
    </location>
</feature>
<feature type="compositionally biased region" description="Basic and acidic residues" evidence="1">
    <location>
        <begin position="424"/>
        <end position="433"/>
    </location>
</feature>
<evidence type="ECO:0000256" key="1">
    <source>
        <dbReference type="SAM" id="MobiDB-lite"/>
    </source>
</evidence>